<organism evidence="10 11">
    <name type="scientific">Promicromonospora umidemergens</name>
    <dbReference type="NCBI Taxonomy" id="629679"/>
    <lineage>
        <taxon>Bacteria</taxon>
        <taxon>Bacillati</taxon>
        <taxon>Actinomycetota</taxon>
        <taxon>Actinomycetes</taxon>
        <taxon>Micrococcales</taxon>
        <taxon>Promicromonosporaceae</taxon>
        <taxon>Promicromonospora</taxon>
    </lineage>
</organism>
<dbReference type="EMBL" id="BAABHM010000005">
    <property type="protein sequence ID" value="GAA4691637.1"/>
    <property type="molecule type" value="Genomic_DNA"/>
</dbReference>
<evidence type="ECO:0000256" key="1">
    <source>
        <dbReference type="ARBA" id="ARBA00004651"/>
    </source>
</evidence>
<feature type="transmembrane region" description="Helical" evidence="9">
    <location>
        <begin position="107"/>
        <end position="130"/>
    </location>
</feature>
<name>A0ABP8WMM8_9MICO</name>
<feature type="transmembrane region" description="Helical" evidence="9">
    <location>
        <begin position="59"/>
        <end position="77"/>
    </location>
</feature>
<reference evidence="11" key="1">
    <citation type="journal article" date="2019" name="Int. J. Syst. Evol. Microbiol.">
        <title>The Global Catalogue of Microorganisms (GCM) 10K type strain sequencing project: providing services to taxonomists for standard genome sequencing and annotation.</title>
        <authorList>
            <consortium name="The Broad Institute Genomics Platform"/>
            <consortium name="The Broad Institute Genome Sequencing Center for Infectious Disease"/>
            <person name="Wu L."/>
            <person name="Ma J."/>
        </authorList>
    </citation>
    <scope>NUCLEOTIDE SEQUENCE [LARGE SCALE GENOMIC DNA]</scope>
    <source>
        <strain evidence="11">JCM 17975</strain>
    </source>
</reference>
<comment type="similarity">
    <text evidence="8">Belongs to the binding-protein-dependent transport system permease family. LivHM subfamily.</text>
</comment>
<gene>
    <name evidence="10" type="ORF">GCM10023198_08130</name>
</gene>
<evidence type="ECO:0000256" key="3">
    <source>
        <dbReference type="ARBA" id="ARBA00022475"/>
    </source>
</evidence>
<evidence type="ECO:0000313" key="11">
    <source>
        <dbReference type="Proteomes" id="UP001500843"/>
    </source>
</evidence>
<dbReference type="InterPro" id="IPR001851">
    <property type="entry name" value="ABC_transp_permease"/>
</dbReference>
<dbReference type="Pfam" id="PF02653">
    <property type="entry name" value="BPD_transp_2"/>
    <property type="match status" value="1"/>
</dbReference>
<evidence type="ECO:0000256" key="7">
    <source>
        <dbReference type="ARBA" id="ARBA00023136"/>
    </source>
</evidence>
<dbReference type="RefSeq" id="WP_253875223.1">
    <property type="nucleotide sequence ID" value="NZ_BAABHM010000005.1"/>
</dbReference>
<evidence type="ECO:0000256" key="6">
    <source>
        <dbReference type="ARBA" id="ARBA00022989"/>
    </source>
</evidence>
<feature type="transmembrane region" description="Helical" evidence="9">
    <location>
        <begin position="35"/>
        <end position="53"/>
    </location>
</feature>
<keyword evidence="11" id="KW-1185">Reference proteome</keyword>
<evidence type="ECO:0000256" key="2">
    <source>
        <dbReference type="ARBA" id="ARBA00022448"/>
    </source>
</evidence>
<keyword evidence="3" id="KW-1003">Cell membrane</keyword>
<keyword evidence="7 9" id="KW-0472">Membrane</keyword>
<accession>A0ABP8WMM8</accession>
<keyword evidence="2" id="KW-0813">Transport</keyword>
<dbReference type="InterPro" id="IPR052157">
    <property type="entry name" value="BCAA_transport_permease"/>
</dbReference>
<feature type="transmembrane region" description="Helical" evidence="9">
    <location>
        <begin position="236"/>
        <end position="265"/>
    </location>
</feature>
<comment type="caution">
    <text evidence="10">The sequence shown here is derived from an EMBL/GenBank/DDBJ whole genome shotgun (WGS) entry which is preliminary data.</text>
</comment>
<evidence type="ECO:0000256" key="9">
    <source>
        <dbReference type="SAM" id="Phobius"/>
    </source>
</evidence>
<evidence type="ECO:0000256" key="5">
    <source>
        <dbReference type="ARBA" id="ARBA00022970"/>
    </source>
</evidence>
<feature type="transmembrane region" description="Helical" evidence="9">
    <location>
        <begin position="204"/>
        <end position="224"/>
    </location>
</feature>
<keyword evidence="6 9" id="KW-1133">Transmembrane helix</keyword>
<dbReference type="PANTHER" id="PTHR11795">
    <property type="entry name" value="BRANCHED-CHAIN AMINO ACID TRANSPORT SYSTEM PERMEASE PROTEIN LIVH"/>
    <property type="match status" value="1"/>
</dbReference>
<proteinExistence type="inferred from homology"/>
<feature type="transmembrane region" description="Helical" evidence="9">
    <location>
        <begin position="277"/>
        <end position="295"/>
    </location>
</feature>
<evidence type="ECO:0000313" key="10">
    <source>
        <dbReference type="EMBL" id="GAA4691637.1"/>
    </source>
</evidence>
<dbReference type="CDD" id="cd06582">
    <property type="entry name" value="TM_PBP1_LivH_like"/>
    <property type="match status" value="1"/>
</dbReference>
<dbReference type="Proteomes" id="UP001500843">
    <property type="component" value="Unassembled WGS sequence"/>
</dbReference>
<dbReference type="PANTHER" id="PTHR11795:SF445">
    <property type="entry name" value="AMINO ACID ABC TRANSPORTER PERMEASE PROTEIN"/>
    <property type="match status" value="1"/>
</dbReference>
<keyword evidence="4 9" id="KW-0812">Transmembrane</keyword>
<feature type="transmembrane region" description="Helical" evidence="9">
    <location>
        <begin position="150"/>
        <end position="174"/>
    </location>
</feature>
<sequence>MDWLNAGVQGVLLGGQYALLACGLSLIFGVMRIVNLAHGVLAVLAAYLSLVLVEQGLPLWLAVVVVVPVFAALGYAVQRGLFNPALAQVGGGARGGSGGGSRGAGELAPLLVSFGVAVALTNLLQVVFSADTRKIPTGGLASAGLPLGDLSVGVLPLITLAVAVAVIAAVQLFLARTATGRAMRAVADDAGAAAMMGVDPKHMYAVATALAFATLALAGVFVGMSTQFSSGYGDLVLLFAFEAVIIGGLGSLWGTLAGGVVLGLAQTIGAQIDPQSGVLAGHLVFLAVLVVRPGGLMPRSVPA</sequence>
<protein>
    <submittedName>
        <fullName evidence="10">Branched-chain amino acid ABC transporter permease</fullName>
    </submittedName>
</protein>
<keyword evidence="5" id="KW-0029">Amino-acid transport</keyword>
<evidence type="ECO:0000256" key="8">
    <source>
        <dbReference type="ARBA" id="ARBA00037998"/>
    </source>
</evidence>
<feature type="transmembrane region" description="Helical" evidence="9">
    <location>
        <begin position="6"/>
        <end position="28"/>
    </location>
</feature>
<evidence type="ECO:0000256" key="4">
    <source>
        <dbReference type="ARBA" id="ARBA00022692"/>
    </source>
</evidence>
<comment type="subcellular location">
    <subcellularLocation>
        <location evidence="1">Cell membrane</location>
        <topology evidence="1">Multi-pass membrane protein</topology>
    </subcellularLocation>
</comment>